<feature type="domain" description="FAD-dependent urate hydroxylase HpyO/Asp monooxygenase CreE-like FAD/NAD(P)-binding" evidence="1">
    <location>
        <begin position="18"/>
        <end position="183"/>
    </location>
</feature>
<evidence type="ECO:0000313" key="2">
    <source>
        <dbReference type="EMBL" id="KAE8356018.1"/>
    </source>
</evidence>
<keyword evidence="3" id="KW-1185">Reference proteome</keyword>
<reference evidence="3" key="1">
    <citation type="submission" date="2019-04" db="EMBL/GenBank/DDBJ databases">
        <title>Friends and foes A comparative genomics studyof 23 Aspergillus species from section Flavi.</title>
        <authorList>
            <consortium name="DOE Joint Genome Institute"/>
            <person name="Kjaerbolling I."/>
            <person name="Vesth T."/>
            <person name="Frisvad J.C."/>
            <person name="Nybo J.L."/>
            <person name="Theobald S."/>
            <person name="Kildgaard S."/>
            <person name="Isbrandt T."/>
            <person name="Kuo A."/>
            <person name="Sato A."/>
            <person name="Lyhne E.K."/>
            <person name="Kogle M.E."/>
            <person name="Wiebenga A."/>
            <person name="Kun R.S."/>
            <person name="Lubbers R.J."/>
            <person name="Makela M.R."/>
            <person name="Barry K."/>
            <person name="Chovatia M."/>
            <person name="Clum A."/>
            <person name="Daum C."/>
            <person name="Haridas S."/>
            <person name="He G."/>
            <person name="LaButti K."/>
            <person name="Lipzen A."/>
            <person name="Mondo S."/>
            <person name="Riley R."/>
            <person name="Salamov A."/>
            <person name="Simmons B.A."/>
            <person name="Magnuson J.K."/>
            <person name="Henrissat B."/>
            <person name="Mortensen U.H."/>
            <person name="Larsen T.O."/>
            <person name="Devries R.P."/>
            <person name="Grigoriev I.V."/>
            <person name="Machida M."/>
            <person name="Baker S.E."/>
            <person name="Andersen M.R."/>
        </authorList>
    </citation>
    <scope>NUCLEOTIDE SEQUENCE [LARGE SCALE GENOMIC DNA]</scope>
    <source>
        <strain evidence="3">CBS 553.77</strain>
    </source>
</reference>
<protein>
    <submittedName>
        <fullName evidence="2">FAD-NAD(P)-binding-domain-containing protein</fullName>
    </submittedName>
</protein>
<dbReference type="InterPro" id="IPR038732">
    <property type="entry name" value="HpyO/CreE_NAD-binding"/>
</dbReference>
<dbReference type="Pfam" id="PF13454">
    <property type="entry name" value="NAD_binding_9"/>
    <property type="match status" value="1"/>
</dbReference>
<gene>
    <name evidence="2" type="ORF">BDV28DRAFT_6770</name>
</gene>
<dbReference type="EMBL" id="ML739043">
    <property type="protein sequence ID" value="KAE8356018.1"/>
    <property type="molecule type" value="Genomic_DNA"/>
</dbReference>
<name>A0A5N6ZF55_9EURO</name>
<evidence type="ECO:0000259" key="1">
    <source>
        <dbReference type="Pfam" id="PF13454"/>
    </source>
</evidence>
<dbReference type="InterPro" id="IPR052189">
    <property type="entry name" value="L-asp_N-monooxygenase_NS-form"/>
</dbReference>
<dbReference type="AlphaFoldDB" id="A0A5N6ZF55"/>
<dbReference type="SUPFAM" id="SSF51905">
    <property type="entry name" value="FAD/NAD(P)-binding domain"/>
    <property type="match status" value="1"/>
</dbReference>
<dbReference type="OrthoDB" id="5185064at2759"/>
<evidence type="ECO:0000313" key="3">
    <source>
        <dbReference type="Proteomes" id="UP000327118"/>
    </source>
</evidence>
<organism evidence="2 3">
    <name type="scientific">Aspergillus coremiiformis</name>
    <dbReference type="NCBI Taxonomy" id="138285"/>
    <lineage>
        <taxon>Eukaryota</taxon>
        <taxon>Fungi</taxon>
        <taxon>Dikarya</taxon>
        <taxon>Ascomycota</taxon>
        <taxon>Pezizomycotina</taxon>
        <taxon>Eurotiomycetes</taxon>
        <taxon>Eurotiomycetidae</taxon>
        <taxon>Eurotiales</taxon>
        <taxon>Aspergillaceae</taxon>
        <taxon>Aspergillus</taxon>
        <taxon>Aspergillus subgen. Circumdati</taxon>
    </lineage>
</organism>
<proteinExistence type="predicted"/>
<accession>A0A5N6ZF55</accession>
<dbReference type="PANTHER" id="PTHR40254">
    <property type="entry name" value="BLR0577 PROTEIN"/>
    <property type="match status" value="1"/>
</dbReference>
<sequence>MKYTQPPAPSGTTHVHIAIVGMGPRGTSTLERICASAPDFLVPGAHLTVHVVDPSPPGAGRVWRTEQSSELLMNTVTSQITLFTDKSVVCSGPIREGPSLHQWASAAKLGLSPDEYPIRALYGHYLEWVFNKVVREAPPELEVEVHTARAVRLDNAADGRQTLTLSTGRSLPGLSAVILAQGHLPLLADPEQQQLAVYAGQNGLRHFSPSNPADVDLSTIQAGESIFLRGLGLNFFDYMALLTTGRGGRFTRTSHGLRYHPSGKEPRLYAGSRRGIPYQARGDNAKGAYGRHMPLVFTEEVISTFRKRAESGDAPDFLREIWPLVSKEVEVIFYEALFKQHGKEHADFRDRFLATTHQSPEEAELLDEFGISAENRWSWDRISRPYGERTFTAGVWRDWLLQYLRDDAKEASLNNVDGPLKAALDILRDLRNELRLIVDHAGVSGASHRDHLDRWYTPLNAFLSIGPPRQRIEQMIALIEAGILDVLGPRPEVRAEDGAWIARSPEVPGLTVRVTTLIEARLPEPNLRHTADELLAHLLKSGQCRPHTVGAYETNGMDVTESPYRLIDSKGRAHERRFAVGVPTEGVHWVTAAGARPGVNSVTLSDTDAVARAALHSALTGTAVAQPVADLTSWPLVEVSKGEVSKVEVVEVAA</sequence>
<dbReference type="Proteomes" id="UP000327118">
    <property type="component" value="Unassembled WGS sequence"/>
</dbReference>
<dbReference type="PANTHER" id="PTHR40254:SF1">
    <property type="entry name" value="BLR0577 PROTEIN"/>
    <property type="match status" value="1"/>
</dbReference>
<dbReference type="InterPro" id="IPR036188">
    <property type="entry name" value="FAD/NAD-bd_sf"/>
</dbReference>